<sequence>MIGLIIAIIAFNLIAFIVNKRLTANQILHIWIFTTAFQLTFDLYVNFKYHGYWYFTKGVDWKAFPAHAILIPPVNIIFLNWFPYRNLLSKKIIYLIYWDIALVLYEVLTLLPEPWGYFRYGWWDWWYSAAINPILLMILLGYYKWTCKLEEKIVRGQS</sequence>
<keyword evidence="1" id="KW-1133">Transmembrane helix</keyword>
<protein>
    <submittedName>
        <fullName evidence="2">Uncharacterized protein</fullName>
    </submittedName>
</protein>
<feature type="transmembrane region" description="Helical" evidence="1">
    <location>
        <begin position="94"/>
        <end position="113"/>
    </location>
</feature>
<comment type="caution">
    <text evidence="2">The sequence shown here is derived from an EMBL/GenBank/DDBJ whole genome shotgun (WGS) entry which is preliminary data.</text>
</comment>
<feature type="transmembrane region" description="Helical" evidence="1">
    <location>
        <begin position="125"/>
        <end position="143"/>
    </location>
</feature>
<gene>
    <name evidence="2" type="ORF">C3744_26305</name>
</gene>
<accession>A0A3D8WV82</accession>
<dbReference type="EMBL" id="PQWM01000048">
    <property type="protein sequence ID" value="RDZ08115.1"/>
    <property type="molecule type" value="Genomic_DNA"/>
</dbReference>
<evidence type="ECO:0000313" key="3">
    <source>
        <dbReference type="Proteomes" id="UP000256519"/>
    </source>
</evidence>
<proteinExistence type="predicted"/>
<keyword evidence="1" id="KW-0472">Membrane</keyword>
<reference evidence="2 3" key="1">
    <citation type="journal article" date="2018" name="Appl. Environ. Microbiol.">
        <title>Antimicrobial susceptibility testing and tentative epidemiological cut-off values of five Bacillus species relevant for use as animal feed additives or for plant protection.</title>
        <authorList>
            <person name="Agerso Y."/>
            <person name="Stuer-Lauridsen B."/>
            <person name="Bjerre K."/>
            <person name="Jensen M.G."/>
            <person name="Johansen E."/>
            <person name="Bennedsen M."/>
            <person name="Brockmann E."/>
            <person name="Nielsen B."/>
        </authorList>
    </citation>
    <scope>NUCLEOTIDE SEQUENCE [LARGE SCALE GENOMIC DNA]</scope>
    <source>
        <strain evidence="2 3">CHCC20162</strain>
    </source>
</reference>
<dbReference type="RefSeq" id="WP_116077990.1">
    <property type="nucleotide sequence ID" value="NZ_CP187635.1"/>
</dbReference>
<dbReference type="Proteomes" id="UP000256519">
    <property type="component" value="Unassembled WGS sequence"/>
</dbReference>
<organism evidence="2 3">
    <name type="scientific">Priestia megaterium</name>
    <name type="common">Bacillus megaterium</name>
    <dbReference type="NCBI Taxonomy" id="1404"/>
    <lineage>
        <taxon>Bacteria</taxon>
        <taxon>Bacillati</taxon>
        <taxon>Bacillota</taxon>
        <taxon>Bacilli</taxon>
        <taxon>Bacillales</taxon>
        <taxon>Bacillaceae</taxon>
        <taxon>Priestia</taxon>
    </lineage>
</organism>
<keyword evidence="1" id="KW-0812">Transmembrane</keyword>
<feature type="transmembrane region" description="Helical" evidence="1">
    <location>
        <begin position="64"/>
        <end position="82"/>
    </location>
</feature>
<evidence type="ECO:0000256" key="1">
    <source>
        <dbReference type="SAM" id="Phobius"/>
    </source>
</evidence>
<name>A0A3D8WV82_PRIMG</name>
<evidence type="ECO:0000313" key="2">
    <source>
        <dbReference type="EMBL" id="RDZ08115.1"/>
    </source>
</evidence>
<dbReference type="AlphaFoldDB" id="A0A3D8WV82"/>